<evidence type="ECO:0000313" key="2">
    <source>
        <dbReference type="Proteomes" id="UP000664795"/>
    </source>
</evidence>
<protein>
    <submittedName>
        <fullName evidence="1">Gliding motility protein</fullName>
    </submittedName>
</protein>
<gene>
    <name evidence="1" type="ORF">J2I48_07265</name>
</gene>
<name>A0A939G5W3_9BACT</name>
<organism evidence="1 2">
    <name type="scientific">Fibrella aquatilis</name>
    <dbReference type="NCBI Taxonomy" id="2817059"/>
    <lineage>
        <taxon>Bacteria</taxon>
        <taxon>Pseudomonadati</taxon>
        <taxon>Bacteroidota</taxon>
        <taxon>Cytophagia</taxon>
        <taxon>Cytophagales</taxon>
        <taxon>Spirosomataceae</taxon>
        <taxon>Fibrella</taxon>
    </lineage>
</organism>
<keyword evidence="2" id="KW-1185">Reference proteome</keyword>
<dbReference type="Proteomes" id="UP000664795">
    <property type="component" value="Unassembled WGS sequence"/>
</dbReference>
<accession>A0A939G5W3</accession>
<evidence type="ECO:0000313" key="1">
    <source>
        <dbReference type="EMBL" id="MBO0930782.1"/>
    </source>
</evidence>
<dbReference type="AlphaFoldDB" id="A0A939G5W3"/>
<dbReference type="InterPro" id="IPR019853">
    <property type="entry name" value="GldB-like"/>
</dbReference>
<comment type="caution">
    <text evidence="1">The sequence shown here is derived from an EMBL/GenBank/DDBJ whole genome shotgun (WGS) entry which is preliminary data.</text>
</comment>
<proteinExistence type="predicted"/>
<dbReference type="EMBL" id="JAFMYU010000004">
    <property type="protein sequence ID" value="MBO0930782.1"/>
    <property type="molecule type" value="Genomic_DNA"/>
</dbReference>
<reference evidence="1 2" key="1">
    <citation type="submission" date="2021-03" db="EMBL/GenBank/DDBJ databases">
        <title>Fibrella sp. HMF5036 genome sequencing and assembly.</title>
        <authorList>
            <person name="Kang H."/>
            <person name="Kim H."/>
            <person name="Bae S."/>
            <person name="Joh K."/>
        </authorList>
    </citation>
    <scope>NUCLEOTIDE SEQUENCE [LARGE SCALE GENOMIC DNA]</scope>
    <source>
        <strain evidence="1 2">HMF5036</strain>
    </source>
</reference>
<sequence length="322" mass="35904">MVIGAGFIGSVLFTSCTKTEPVSVERLEEGLFAAQSPAQMRQFLASHSGTAQLYFNANDPASDTALIAELTNRVNNPELRALYAQTKAEFGDAAALKAGLAQAFTNIQKDFPSFRPPRVATIATGFMGPDLLVTDSLIVIALDYFAGPKAKYRPIGPEFPQYVLRRYQQAYIVPTVVRMISDRFNATDPADQTLLADMIHSGKGLLFTRTILPETPDSLIIGYSDRQLTQTFNSQDQVWAHFIDNQLLYNTSGEIKQRYMEERPFTAEIGTACPGRIGQWLGWRIVSYYQTRQKASLSDIMQLKNAQTIFQQSGYKGQKEEE</sequence>
<dbReference type="Pfam" id="PF25594">
    <property type="entry name" value="GldB_lipo"/>
    <property type="match status" value="1"/>
</dbReference>